<keyword evidence="6" id="KW-1185">Reference proteome</keyword>
<dbReference type="PROSITE" id="PS50937">
    <property type="entry name" value="HTH_MERR_2"/>
    <property type="match status" value="1"/>
</dbReference>
<protein>
    <submittedName>
        <fullName evidence="5">DNA-binding transcriptional regulator, MerR family</fullName>
    </submittedName>
</protein>
<evidence type="ECO:0000313" key="5">
    <source>
        <dbReference type="EMBL" id="SED77978.1"/>
    </source>
</evidence>
<dbReference type="Proteomes" id="UP000182179">
    <property type="component" value="Unassembled WGS sequence"/>
</dbReference>
<keyword evidence="3" id="KW-0804">Transcription</keyword>
<dbReference type="InterPro" id="IPR000551">
    <property type="entry name" value="MerR-type_HTH_dom"/>
</dbReference>
<evidence type="ECO:0000256" key="2">
    <source>
        <dbReference type="ARBA" id="ARBA00023125"/>
    </source>
</evidence>
<dbReference type="Pfam" id="PF13411">
    <property type="entry name" value="MerR_1"/>
    <property type="match status" value="1"/>
</dbReference>
<feature type="domain" description="HTH merR-type" evidence="4">
    <location>
        <begin position="57"/>
        <end position="126"/>
    </location>
</feature>
<dbReference type="SUPFAM" id="SSF46955">
    <property type="entry name" value="Putative DNA-binding domain"/>
    <property type="match status" value="1"/>
</dbReference>
<dbReference type="InterPro" id="IPR047057">
    <property type="entry name" value="MerR_fam"/>
</dbReference>
<dbReference type="PANTHER" id="PTHR30204">
    <property type="entry name" value="REDOX-CYCLING DRUG-SENSING TRANSCRIPTIONAL ACTIVATOR SOXR"/>
    <property type="match status" value="1"/>
</dbReference>
<dbReference type="Gene3D" id="3.40.50.280">
    <property type="entry name" value="Cobalamin-binding domain"/>
    <property type="match status" value="1"/>
</dbReference>
<name>A0A1H5DGS8_9PSED</name>
<accession>A0A1H5DGS8</accession>
<keyword evidence="1" id="KW-0805">Transcription regulation</keyword>
<sequence>MKYASDIGLKSGDLEKDKRKSVKWDPHLHGCFRPLMPEITAPDQEIAHGSLADSGELFPIREVSRLTGINPVTLRAWERRYGLIQPTRTESGHRLYSKADIETVNRILDWIERGVAVSKVGKILARDEQQAEAVRAEGHSLEGSEWPQWRGRLKSAISAFDERQLESLYGQIFATYPISVAFQGILMPLWHDLLRHQGRFGQASEWLFFDAFLRVRALQRLQLARVSPVPWVLLAAMPGECRKLELLVAALLMSRDDLAVKVLGMGQPFDELTLVCEKMHPQALIVFSNHSHNHDLHGRLNRLALTLDCPLFLAGAASDLAQDDLAGSAIGCLGNEGPLMQRRLQQFLSGRLDT</sequence>
<evidence type="ECO:0000256" key="3">
    <source>
        <dbReference type="ARBA" id="ARBA00023163"/>
    </source>
</evidence>
<dbReference type="PANTHER" id="PTHR30204:SF67">
    <property type="entry name" value="HTH-TYPE TRANSCRIPTIONAL REGULATOR MLRA-RELATED"/>
    <property type="match status" value="1"/>
</dbReference>
<evidence type="ECO:0000256" key="1">
    <source>
        <dbReference type="ARBA" id="ARBA00023015"/>
    </source>
</evidence>
<proteinExistence type="predicted"/>
<reference evidence="5 6" key="1">
    <citation type="submission" date="2016-10" db="EMBL/GenBank/DDBJ databases">
        <authorList>
            <person name="Varghese N."/>
            <person name="Submissions S."/>
        </authorList>
    </citation>
    <scope>NUCLEOTIDE SEQUENCE [LARGE SCALE GENOMIC DNA]</scope>
    <source>
        <strain evidence="5 6">BS2773</strain>
    </source>
</reference>
<dbReference type="EMBL" id="FNTS01000002">
    <property type="protein sequence ID" value="SED77978.1"/>
    <property type="molecule type" value="Genomic_DNA"/>
</dbReference>
<comment type="caution">
    <text evidence="5">The sequence shown here is derived from an EMBL/GenBank/DDBJ whole genome shotgun (WGS) entry which is preliminary data.</text>
</comment>
<dbReference type="SMART" id="SM00422">
    <property type="entry name" value="HTH_MERR"/>
    <property type="match status" value="1"/>
</dbReference>
<gene>
    <name evidence="5" type="ORF">SAMN04515675_2447</name>
</gene>
<organism evidence="5 6">
    <name type="scientific">Pseudomonas costantinii</name>
    <dbReference type="NCBI Taxonomy" id="168469"/>
    <lineage>
        <taxon>Bacteria</taxon>
        <taxon>Pseudomonadati</taxon>
        <taxon>Pseudomonadota</taxon>
        <taxon>Gammaproteobacteria</taxon>
        <taxon>Pseudomonadales</taxon>
        <taxon>Pseudomonadaceae</taxon>
        <taxon>Pseudomonas</taxon>
    </lineage>
</organism>
<dbReference type="CDD" id="cd01104">
    <property type="entry name" value="HTH_MlrA-CarA"/>
    <property type="match status" value="1"/>
</dbReference>
<dbReference type="InterPro" id="IPR009061">
    <property type="entry name" value="DNA-bd_dom_put_sf"/>
</dbReference>
<dbReference type="Gene3D" id="1.10.1660.10">
    <property type="match status" value="1"/>
</dbReference>
<keyword evidence="2 5" id="KW-0238">DNA-binding</keyword>
<evidence type="ECO:0000259" key="4">
    <source>
        <dbReference type="PROSITE" id="PS50937"/>
    </source>
</evidence>
<dbReference type="GO" id="GO:0003677">
    <property type="term" value="F:DNA binding"/>
    <property type="evidence" value="ECO:0007669"/>
    <property type="project" value="UniProtKB-KW"/>
</dbReference>
<evidence type="ECO:0000313" key="6">
    <source>
        <dbReference type="Proteomes" id="UP000182179"/>
    </source>
</evidence>